<keyword evidence="2" id="KW-1185">Reference proteome</keyword>
<accession>A0ABQ9HMB2</accession>
<name>A0ABQ9HMB2_9NEOP</name>
<reference evidence="1 2" key="1">
    <citation type="submission" date="2023-02" db="EMBL/GenBank/DDBJ databases">
        <title>LHISI_Scaffold_Assembly.</title>
        <authorList>
            <person name="Stuart O.P."/>
            <person name="Cleave R."/>
            <person name="Magrath M.J.L."/>
            <person name="Mikheyev A.S."/>
        </authorList>
    </citation>
    <scope>NUCLEOTIDE SEQUENCE [LARGE SCALE GENOMIC DNA]</scope>
    <source>
        <strain evidence="1">Daus_M_001</strain>
        <tissue evidence="1">Leg muscle</tissue>
    </source>
</reference>
<dbReference type="EMBL" id="JARBHB010000004">
    <property type="protein sequence ID" value="KAJ8885462.1"/>
    <property type="molecule type" value="Genomic_DNA"/>
</dbReference>
<evidence type="ECO:0000313" key="1">
    <source>
        <dbReference type="EMBL" id="KAJ8885462.1"/>
    </source>
</evidence>
<organism evidence="1 2">
    <name type="scientific">Dryococelus australis</name>
    <dbReference type="NCBI Taxonomy" id="614101"/>
    <lineage>
        <taxon>Eukaryota</taxon>
        <taxon>Metazoa</taxon>
        <taxon>Ecdysozoa</taxon>
        <taxon>Arthropoda</taxon>
        <taxon>Hexapoda</taxon>
        <taxon>Insecta</taxon>
        <taxon>Pterygota</taxon>
        <taxon>Neoptera</taxon>
        <taxon>Polyneoptera</taxon>
        <taxon>Phasmatodea</taxon>
        <taxon>Verophasmatodea</taxon>
        <taxon>Anareolatae</taxon>
        <taxon>Phasmatidae</taxon>
        <taxon>Eurycanthinae</taxon>
        <taxon>Dryococelus</taxon>
    </lineage>
</organism>
<proteinExistence type="predicted"/>
<evidence type="ECO:0000313" key="2">
    <source>
        <dbReference type="Proteomes" id="UP001159363"/>
    </source>
</evidence>
<protein>
    <submittedName>
        <fullName evidence="1">Uncharacterized protein</fullName>
    </submittedName>
</protein>
<sequence length="326" mass="36039">MSGGRDIRRVEADVLDEWGKMPESVNQWATAASHRPLMAPACLGYSWLYRRADYISLHASYMDSEPNVANFTRQSEFNLWATCILGIIAEGRYGCALPMTSPRRMRQARSEVSPFVHTEHTDQVRLSRSPSGCAAVAQRLERRLPLRRTEFDSRRCRSRIFARGNHPGQCRWSAGFLGGFPRARGGTVVGLVASYRGEPGSIPGAVTPGFLHVEIVPDDAAGRRVFSGISSPIPRPFVPVLLRTYLASPSSTLKDLDDVESRPNLFTHSLERQPYLPTLQTPHSLSVKGEQLQGKLALALCCTLFHAGLNFHHSNVASTGDATERV</sequence>
<dbReference type="Proteomes" id="UP001159363">
    <property type="component" value="Chromosome X"/>
</dbReference>
<comment type="caution">
    <text evidence="1">The sequence shown here is derived from an EMBL/GenBank/DDBJ whole genome shotgun (WGS) entry which is preliminary data.</text>
</comment>
<gene>
    <name evidence="1" type="ORF">PR048_011659</name>
</gene>